<dbReference type="EMBL" id="FOFP01000009">
    <property type="protein sequence ID" value="SEQ72066.1"/>
    <property type="molecule type" value="Genomic_DNA"/>
</dbReference>
<evidence type="ECO:0000313" key="3">
    <source>
        <dbReference type="Proteomes" id="UP000198512"/>
    </source>
</evidence>
<feature type="signal peptide" evidence="1">
    <location>
        <begin position="1"/>
        <end position="19"/>
    </location>
</feature>
<evidence type="ECO:0000313" key="2">
    <source>
        <dbReference type="EMBL" id="SEQ72066.1"/>
    </source>
</evidence>
<name>A0ABY1BF74_9PSED</name>
<comment type="caution">
    <text evidence="2">The sequence shown here is derived from an EMBL/GenBank/DDBJ whole genome shotgun (WGS) entry which is preliminary data.</text>
</comment>
<sequence>MRRAILLLLLLGSAPLAQSQVLNVYIGQGQMPFADGTPARPGIFAELMQVLCVRAGFDCRMRKVPWRRVLSEAQDDPQAVVLNMGRIAEREHAFLWLLNVLPTAYVLASTQQAYDTLEQALHAGPVAVMSGTPRAHELRSMRQPGREVVEVTDPEQAAHLMRVGRLAAWYEIDLRISYLWRRLGNAGQPLLTGQAIATTHSYIAANLALENAADVQERLNTEFRAMHADGSWRVILEHYLPPEGVEHLLRAR</sequence>
<feature type="chain" id="PRO_5045502932" evidence="1">
    <location>
        <begin position="20"/>
        <end position="252"/>
    </location>
</feature>
<evidence type="ECO:0000256" key="1">
    <source>
        <dbReference type="SAM" id="SignalP"/>
    </source>
</evidence>
<gene>
    <name evidence="2" type="ORF">SAMN05216600_10914</name>
</gene>
<dbReference type="Gene3D" id="3.40.190.10">
    <property type="entry name" value="Periplasmic binding protein-like II"/>
    <property type="match status" value="2"/>
</dbReference>
<proteinExistence type="predicted"/>
<protein>
    <submittedName>
        <fullName evidence="2">Polar amino acid transport system substrate-binding protein</fullName>
    </submittedName>
</protein>
<dbReference type="Proteomes" id="UP000198512">
    <property type="component" value="Unassembled WGS sequence"/>
</dbReference>
<organism evidence="2 3">
    <name type="scientific">Pseudomonas cuatrocienegasensis</name>
    <dbReference type="NCBI Taxonomy" id="543360"/>
    <lineage>
        <taxon>Bacteria</taxon>
        <taxon>Pseudomonadati</taxon>
        <taxon>Pseudomonadota</taxon>
        <taxon>Gammaproteobacteria</taxon>
        <taxon>Pseudomonadales</taxon>
        <taxon>Pseudomonadaceae</taxon>
        <taxon>Pseudomonas</taxon>
    </lineage>
</organism>
<keyword evidence="1" id="KW-0732">Signal</keyword>
<dbReference type="SUPFAM" id="SSF53850">
    <property type="entry name" value="Periplasmic binding protein-like II"/>
    <property type="match status" value="1"/>
</dbReference>
<dbReference type="PANTHER" id="PTHR38834:SF3">
    <property type="entry name" value="SOLUTE-BINDING PROTEIN FAMILY 3_N-TERMINAL DOMAIN-CONTAINING PROTEIN"/>
    <property type="match status" value="1"/>
</dbReference>
<keyword evidence="3" id="KW-1185">Reference proteome</keyword>
<accession>A0ABY1BF74</accession>
<reference evidence="2 3" key="1">
    <citation type="submission" date="2016-10" db="EMBL/GenBank/DDBJ databases">
        <authorList>
            <person name="Varghese N."/>
            <person name="Submissions S."/>
        </authorList>
    </citation>
    <scope>NUCLEOTIDE SEQUENCE [LARGE SCALE GENOMIC DNA]</scope>
    <source>
        <strain evidence="2 3">CIP 109853</strain>
    </source>
</reference>
<dbReference type="PANTHER" id="PTHR38834">
    <property type="entry name" value="PERIPLASMIC SUBSTRATE BINDING PROTEIN FAMILY 3"/>
    <property type="match status" value="1"/>
</dbReference>